<accession>A2Q2D8</accession>
<dbReference type="EMBL" id="AC150440">
    <property type="protein sequence ID" value="ABN06075.1"/>
    <property type="molecule type" value="Genomic_DNA"/>
</dbReference>
<reference evidence="3" key="3">
    <citation type="journal article" date="2018" name="Nat. Plants">
        <title>Whole-genome landscape of Medicago truncatula symbiotic genes.</title>
        <authorList>
            <person name="Pecrix Y."/>
            <person name="Gamas P."/>
            <person name="Carrere S."/>
        </authorList>
    </citation>
    <scope>NUCLEOTIDE SEQUENCE</scope>
    <source>
        <tissue evidence="3">Leaves</tissue>
    </source>
</reference>
<dbReference type="Gramene" id="rna41498">
    <property type="protein sequence ID" value="RHN46956.1"/>
    <property type="gene ID" value="gene41498"/>
</dbReference>
<feature type="transmembrane region" description="Helical" evidence="1">
    <location>
        <begin position="9"/>
        <end position="30"/>
    </location>
</feature>
<keyword evidence="1" id="KW-0472">Membrane</keyword>
<dbReference type="AlphaFoldDB" id="A2Q2D8"/>
<name>A2Q2D8_MEDTR</name>
<evidence type="ECO:0000256" key="1">
    <source>
        <dbReference type="SAM" id="Phobius"/>
    </source>
</evidence>
<evidence type="ECO:0008006" key="4">
    <source>
        <dbReference type="Google" id="ProtNLM"/>
    </source>
</evidence>
<reference evidence="2" key="1">
    <citation type="submission" date="2004-11" db="EMBL/GenBank/DDBJ databases">
        <authorList>
            <person name="Town C.D."/>
        </authorList>
    </citation>
    <scope>NUCLEOTIDE SEQUENCE</scope>
</reference>
<keyword evidence="1" id="KW-1133">Transmembrane helix</keyword>
<keyword evidence="1" id="KW-0812">Transmembrane</keyword>
<organism evidence="2">
    <name type="scientific">Medicago truncatula</name>
    <name type="common">Barrel medic</name>
    <name type="synonym">Medicago tribuloides</name>
    <dbReference type="NCBI Taxonomy" id="3880"/>
    <lineage>
        <taxon>Eukaryota</taxon>
        <taxon>Viridiplantae</taxon>
        <taxon>Streptophyta</taxon>
        <taxon>Embryophyta</taxon>
        <taxon>Tracheophyta</taxon>
        <taxon>Spermatophyta</taxon>
        <taxon>Magnoliopsida</taxon>
        <taxon>eudicotyledons</taxon>
        <taxon>Gunneridae</taxon>
        <taxon>Pentapetalae</taxon>
        <taxon>rosids</taxon>
        <taxon>fabids</taxon>
        <taxon>Fabales</taxon>
        <taxon>Fabaceae</taxon>
        <taxon>Papilionoideae</taxon>
        <taxon>50 kb inversion clade</taxon>
        <taxon>NPAAA clade</taxon>
        <taxon>Hologalegina</taxon>
        <taxon>IRL clade</taxon>
        <taxon>Trifolieae</taxon>
        <taxon>Medicago</taxon>
    </lineage>
</organism>
<feature type="transmembrane region" description="Helical" evidence="1">
    <location>
        <begin position="36"/>
        <end position="54"/>
    </location>
</feature>
<evidence type="ECO:0000313" key="2">
    <source>
        <dbReference type="EMBL" id="ABN06075.1"/>
    </source>
</evidence>
<sequence length="60" mass="7416">MLIICLRRVFIEVKFEFFMLFLSRLVGAMIHLFDWFFFELSLLIFWFSLFWLLLPIGSYV</sequence>
<proteinExistence type="predicted"/>
<reference evidence="2" key="2">
    <citation type="submission" date="2007-03" db="EMBL/GenBank/DDBJ databases">
        <authorList>
            <consortium name="The International Medicago Genome Annotation Group"/>
        </authorList>
    </citation>
    <scope>NUCLEOTIDE SEQUENCE</scope>
</reference>
<dbReference type="EMBL" id="PSQE01000007">
    <property type="protein sequence ID" value="RHN46956.1"/>
    <property type="molecule type" value="Genomic_DNA"/>
</dbReference>
<gene>
    <name evidence="2" type="ORF">MtrDRAFT_AC150440g29v2</name>
    <name evidence="3" type="ORF">MtrunA17_Chr7g0247751</name>
</gene>
<evidence type="ECO:0000313" key="3">
    <source>
        <dbReference type="EMBL" id="RHN46956.1"/>
    </source>
</evidence>
<protein>
    <recommendedName>
        <fullName evidence="4">Transmembrane protein</fullName>
    </recommendedName>
</protein>
<dbReference type="Proteomes" id="UP000265566">
    <property type="component" value="Chromosome 7"/>
</dbReference>